<dbReference type="Proteomes" id="UP000266841">
    <property type="component" value="Unassembled WGS sequence"/>
</dbReference>
<protein>
    <submittedName>
        <fullName evidence="2">Uncharacterized protein</fullName>
    </submittedName>
</protein>
<evidence type="ECO:0000313" key="2">
    <source>
        <dbReference type="EMBL" id="EJK45882.1"/>
    </source>
</evidence>
<proteinExistence type="predicted"/>
<keyword evidence="3" id="KW-1185">Reference proteome</keyword>
<organism evidence="2 3">
    <name type="scientific">Thalassiosira oceanica</name>
    <name type="common">Marine diatom</name>
    <dbReference type="NCBI Taxonomy" id="159749"/>
    <lineage>
        <taxon>Eukaryota</taxon>
        <taxon>Sar</taxon>
        <taxon>Stramenopiles</taxon>
        <taxon>Ochrophyta</taxon>
        <taxon>Bacillariophyta</taxon>
        <taxon>Coscinodiscophyceae</taxon>
        <taxon>Thalassiosirophycidae</taxon>
        <taxon>Thalassiosirales</taxon>
        <taxon>Thalassiosiraceae</taxon>
        <taxon>Thalassiosira</taxon>
    </lineage>
</organism>
<sequence length="136" mass="15173">MPRKKTKKTKLSPAEKKDRKRLRDRARQAKKRENPDVHDKDEPASGIVPTARWRASSRLGCPYPSCDRSTSFCVQSVLFAAWKRKARPPTTASQPVPLSVTFKGAARLSISVSSNSGTEARPVSSRERVVEPSAKW</sequence>
<evidence type="ECO:0000313" key="3">
    <source>
        <dbReference type="Proteomes" id="UP000266841"/>
    </source>
</evidence>
<name>K0RH06_THAOC</name>
<reference evidence="2 3" key="1">
    <citation type="journal article" date="2012" name="Genome Biol.">
        <title>Genome and low-iron response of an oceanic diatom adapted to chronic iron limitation.</title>
        <authorList>
            <person name="Lommer M."/>
            <person name="Specht M."/>
            <person name="Roy A.S."/>
            <person name="Kraemer L."/>
            <person name="Andreson R."/>
            <person name="Gutowska M.A."/>
            <person name="Wolf J."/>
            <person name="Bergner S.V."/>
            <person name="Schilhabel M.B."/>
            <person name="Klostermeier U.C."/>
            <person name="Beiko R.G."/>
            <person name="Rosenstiel P."/>
            <person name="Hippler M."/>
            <person name="Laroche J."/>
        </authorList>
    </citation>
    <scope>NUCLEOTIDE SEQUENCE [LARGE SCALE GENOMIC DNA]</scope>
    <source>
        <strain evidence="2 3">CCMP1005</strain>
    </source>
</reference>
<evidence type="ECO:0000256" key="1">
    <source>
        <dbReference type="SAM" id="MobiDB-lite"/>
    </source>
</evidence>
<feature type="region of interest" description="Disordered" evidence="1">
    <location>
        <begin position="112"/>
        <end position="136"/>
    </location>
</feature>
<dbReference type="AlphaFoldDB" id="K0RH06"/>
<feature type="compositionally biased region" description="Basic residues" evidence="1">
    <location>
        <begin position="1"/>
        <end position="10"/>
    </location>
</feature>
<feature type="region of interest" description="Disordered" evidence="1">
    <location>
        <begin position="1"/>
        <end position="49"/>
    </location>
</feature>
<gene>
    <name evidence="2" type="ORF">THAOC_35482</name>
</gene>
<dbReference type="EMBL" id="AGNL01048175">
    <property type="protein sequence ID" value="EJK45882.1"/>
    <property type="molecule type" value="Genomic_DNA"/>
</dbReference>
<comment type="caution">
    <text evidence="2">The sequence shown here is derived from an EMBL/GenBank/DDBJ whole genome shotgun (WGS) entry which is preliminary data.</text>
</comment>
<feature type="compositionally biased region" description="Basic and acidic residues" evidence="1">
    <location>
        <begin position="25"/>
        <end position="43"/>
    </location>
</feature>
<accession>K0RH06</accession>